<proteinExistence type="predicted"/>
<dbReference type="Proteomes" id="UP000585638">
    <property type="component" value="Unassembled WGS sequence"/>
</dbReference>
<comment type="caution">
    <text evidence="2">The sequence shown here is derived from an EMBL/GenBank/DDBJ whole genome shotgun (WGS) entry which is preliminary data.</text>
</comment>
<protein>
    <submittedName>
        <fullName evidence="2">Uncharacterized protein</fullName>
    </submittedName>
</protein>
<dbReference type="AlphaFoldDB" id="A0A7W9KC93"/>
<reference evidence="2 3" key="1">
    <citation type="submission" date="2020-08" db="EMBL/GenBank/DDBJ databases">
        <title>Sequencing the genomes of 1000 actinobacteria strains.</title>
        <authorList>
            <person name="Klenk H.-P."/>
        </authorList>
    </citation>
    <scope>NUCLEOTIDE SEQUENCE [LARGE SCALE GENOMIC DNA]</scope>
    <source>
        <strain evidence="2 3">DSM 43851</strain>
    </source>
</reference>
<gene>
    <name evidence="2" type="ORF">BJ998_001146</name>
</gene>
<evidence type="ECO:0000313" key="2">
    <source>
        <dbReference type="EMBL" id="MBB5889950.1"/>
    </source>
</evidence>
<dbReference type="EMBL" id="JACHIR010000001">
    <property type="protein sequence ID" value="MBB5889950.1"/>
    <property type="molecule type" value="Genomic_DNA"/>
</dbReference>
<name>A0A7W9KC93_9PSEU</name>
<feature type="region of interest" description="Disordered" evidence="1">
    <location>
        <begin position="1"/>
        <end position="34"/>
    </location>
</feature>
<dbReference type="RefSeq" id="WP_184859110.1">
    <property type="nucleotide sequence ID" value="NZ_JACHIR010000001.1"/>
</dbReference>
<sequence>MTVSTISMSPLQHRRLAGSTRRSPATSTVDRDTGDYQTAQRAWHACATKAGYDHARRVDLIDAFQKRLDAIKQRLSHSTQDPKALQDLLAHDPQFVQLRADEVAAATAALPCSLAADAVYSKLFDTALAAAKQ</sequence>
<evidence type="ECO:0000313" key="3">
    <source>
        <dbReference type="Proteomes" id="UP000585638"/>
    </source>
</evidence>
<accession>A0A7W9KC93</accession>
<evidence type="ECO:0000256" key="1">
    <source>
        <dbReference type="SAM" id="MobiDB-lite"/>
    </source>
</evidence>
<organism evidence="2 3">
    <name type="scientific">Kutzneria kofuensis</name>
    <dbReference type="NCBI Taxonomy" id="103725"/>
    <lineage>
        <taxon>Bacteria</taxon>
        <taxon>Bacillati</taxon>
        <taxon>Actinomycetota</taxon>
        <taxon>Actinomycetes</taxon>
        <taxon>Pseudonocardiales</taxon>
        <taxon>Pseudonocardiaceae</taxon>
        <taxon>Kutzneria</taxon>
    </lineage>
</organism>
<keyword evidence="3" id="KW-1185">Reference proteome</keyword>
<feature type="compositionally biased region" description="Polar residues" evidence="1">
    <location>
        <begin position="1"/>
        <end position="10"/>
    </location>
</feature>